<feature type="transmembrane region" description="Helical" evidence="6">
    <location>
        <begin position="300"/>
        <end position="323"/>
    </location>
</feature>
<evidence type="ECO:0000313" key="8">
    <source>
        <dbReference type="EMBL" id="RAJ95835.1"/>
    </source>
</evidence>
<feature type="transmembrane region" description="Helical" evidence="6">
    <location>
        <begin position="353"/>
        <end position="371"/>
    </location>
</feature>
<feature type="transmembrane region" description="Helical" evidence="6">
    <location>
        <begin position="330"/>
        <end position="347"/>
    </location>
</feature>
<feature type="transmembrane region" description="Helical" evidence="6">
    <location>
        <begin position="267"/>
        <end position="288"/>
    </location>
</feature>
<feature type="transmembrane region" description="Helical" evidence="6">
    <location>
        <begin position="236"/>
        <end position="258"/>
    </location>
</feature>
<dbReference type="InterPro" id="IPR000620">
    <property type="entry name" value="EamA_dom"/>
</dbReference>
<feature type="domain" description="EamA" evidence="7">
    <location>
        <begin position="98"/>
        <end position="226"/>
    </location>
</feature>
<evidence type="ECO:0000256" key="5">
    <source>
        <dbReference type="ARBA" id="ARBA00023136"/>
    </source>
</evidence>
<dbReference type="Proteomes" id="UP000248790">
    <property type="component" value="Unassembled WGS sequence"/>
</dbReference>
<keyword evidence="9" id="KW-1185">Reference proteome</keyword>
<comment type="similarity">
    <text evidence="2">Belongs to the EamA transporter family.</text>
</comment>
<organism evidence="8 9">
    <name type="scientific">Larkinella arboricola</name>
    <dbReference type="NCBI Taxonomy" id="643671"/>
    <lineage>
        <taxon>Bacteria</taxon>
        <taxon>Pseudomonadati</taxon>
        <taxon>Bacteroidota</taxon>
        <taxon>Cytophagia</taxon>
        <taxon>Cytophagales</taxon>
        <taxon>Spirosomataceae</taxon>
        <taxon>Larkinella</taxon>
    </lineage>
</organism>
<name>A0A327WWK0_LARAB</name>
<dbReference type="InterPro" id="IPR050638">
    <property type="entry name" value="AA-Vitamin_Transporters"/>
</dbReference>
<protein>
    <submittedName>
        <fullName evidence="8">Drug/metabolite transporter (DMT)-like permease</fullName>
    </submittedName>
</protein>
<evidence type="ECO:0000256" key="4">
    <source>
        <dbReference type="ARBA" id="ARBA00022989"/>
    </source>
</evidence>
<feature type="transmembrane region" description="Helical" evidence="6">
    <location>
        <begin position="154"/>
        <end position="176"/>
    </location>
</feature>
<dbReference type="Gene3D" id="1.10.3730.20">
    <property type="match status" value="1"/>
</dbReference>
<dbReference type="InterPro" id="IPR037185">
    <property type="entry name" value="EmrE-like"/>
</dbReference>
<feature type="transmembrane region" description="Helical" evidence="6">
    <location>
        <begin position="210"/>
        <end position="230"/>
    </location>
</feature>
<comment type="caution">
    <text evidence="8">The sequence shown here is derived from an EMBL/GenBank/DDBJ whole genome shotgun (WGS) entry which is preliminary data.</text>
</comment>
<keyword evidence="3 6" id="KW-0812">Transmembrane</keyword>
<feature type="transmembrane region" description="Helical" evidence="6">
    <location>
        <begin position="182"/>
        <end position="203"/>
    </location>
</feature>
<comment type="subcellular location">
    <subcellularLocation>
        <location evidence="1">Membrane</location>
        <topology evidence="1">Multi-pass membrane protein</topology>
    </subcellularLocation>
</comment>
<dbReference type="SUPFAM" id="SSF103481">
    <property type="entry name" value="Multidrug resistance efflux transporter EmrE"/>
    <property type="match status" value="2"/>
</dbReference>
<dbReference type="Pfam" id="PF00892">
    <property type="entry name" value="EamA"/>
    <property type="match status" value="2"/>
</dbReference>
<evidence type="ECO:0000256" key="1">
    <source>
        <dbReference type="ARBA" id="ARBA00004141"/>
    </source>
</evidence>
<accession>A0A327WWK0</accession>
<evidence type="ECO:0000256" key="3">
    <source>
        <dbReference type="ARBA" id="ARBA00022692"/>
    </source>
</evidence>
<proteinExistence type="inferred from homology"/>
<feature type="transmembrane region" description="Helical" evidence="6">
    <location>
        <begin position="94"/>
        <end position="116"/>
    </location>
</feature>
<evidence type="ECO:0000313" key="9">
    <source>
        <dbReference type="Proteomes" id="UP000248790"/>
    </source>
</evidence>
<evidence type="ECO:0000256" key="6">
    <source>
        <dbReference type="SAM" id="Phobius"/>
    </source>
</evidence>
<feature type="domain" description="EamA" evidence="7">
    <location>
        <begin position="238"/>
        <end position="370"/>
    </location>
</feature>
<dbReference type="GO" id="GO:0016020">
    <property type="term" value="C:membrane"/>
    <property type="evidence" value="ECO:0007669"/>
    <property type="project" value="UniProtKB-SubCell"/>
</dbReference>
<feature type="transmembrane region" description="Helical" evidence="6">
    <location>
        <begin position="122"/>
        <end position="142"/>
    </location>
</feature>
<sequence>MSTGKMARAEREKSGFDTPSLRAKIRRDVFYHPPPAKIFRRATFARLSAYGTQSTTFTTSNLVTQNVRAPNGFANSMGRLVQQQASPYLYGMKFFLPGLLFAALWASASAATKFGVLSVDPLILAQIRFFIAGPLMLLVAHGIQRNALPNRLEFTRLTIFALLNTTIYLGAFVLALKQVSAGIGSLSTATNPLFITLISALWLRRPIRWYEGLGIALGMAGVLLATYPLLEGSYATLSGLLILLGGMVSVSAATVYYARFTWQLPNLVINGWQVLIGGILLLPFTLLFADFDHSHYDARFWGSVFWLIIPVSVIGLQLWFYLVRQDAVQASLWLFLCPIFGFAYSSILLDEPLTIYTFLGTVLVLAGLYLGQRDKFQKGKKVA</sequence>
<gene>
    <name evidence="8" type="ORF">LX87_03584</name>
</gene>
<dbReference type="PANTHER" id="PTHR32322:SF2">
    <property type="entry name" value="EAMA DOMAIN-CONTAINING PROTEIN"/>
    <property type="match status" value="1"/>
</dbReference>
<evidence type="ECO:0000259" key="7">
    <source>
        <dbReference type="Pfam" id="PF00892"/>
    </source>
</evidence>
<evidence type="ECO:0000256" key="2">
    <source>
        <dbReference type="ARBA" id="ARBA00007362"/>
    </source>
</evidence>
<keyword evidence="5 6" id="KW-0472">Membrane</keyword>
<keyword evidence="4 6" id="KW-1133">Transmembrane helix</keyword>
<dbReference type="AlphaFoldDB" id="A0A327WWK0"/>
<reference evidence="8 9" key="1">
    <citation type="submission" date="2018-06" db="EMBL/GenBank/DDBJ databases">
        <title>Genomic Encyclopedia of Archaeal and Bacterial Type Strains, Phase II (KMG-II): from individual species to whole genera.</title>
        <authorList>
            <person name="Goeker M."/>
        </authorList>
    </citation>
    <scope>NUCLEOTIDE SEQUENCE [LARGE SCALE GENOMIC DNA]</scope>
    <source>
        <strain evidence="8 9">DSM 21851</strain>
    </source>
</reference>
<dbReference type="PANTHER" id="PTHR32322">
    <property type="entry name" value="INNER MEMBRANE TRANSPORTER"/>
    <property type="match status" value="1"/>
</dbReference>
<dbReference type="EMBL" id="QLMC01000004">
    <property type="protein sequence ID" value="RAJ95835.1"/>
    <property type="molecule type" value="Genomic_DNA"/>
</dbReference>